<accession>A0A917K001</accession>
<sequence>MSAGTVVAPPDPIGSALWWRDNVSAAPEAAWQKAEEWLSRSGDAELRVLARHIAALAAVERGRVRAARHHARLGLAAARRAGQAERAAQLRLTLAWIELECGAVAESWAQLVAAEPDLAEADRARVACLRGLLHCQGDRYREALVELTTALRSLSAEDDRRWMANALLGRGLAALYTNRLAEAEQDLAEAERLFVADGRTARAAGCRHNRGCVAFRAGDLPRALRLFEEAVAAGLDVDANPEALVDRAEALAAAGLTGEARTAMERAASLLATRGRTGRLAETRLALAGCALRDGDVAVAAEAASSARRLFRAQRRPAWAALAAAIAWQAKLRGGQCSRYALGAARRAAAACAEFGWAGPAAELRVTVGRSAARAGMRALSRKLFRLAAALRDDAAAAPQQRALGWLAEALLAEQDGDPDRLFEACRGGLRELDSHAAGLAAFELRVNAFSLAGELGETAVGAALRIGDPSLVLRWTERSRASALHRRALRPPNDQRLNSALVQLRAAVRETQRLRNPKRALRVVADLEEQVRHRAMLVEGQTSRLRTPCGMDELIAELGDAVLLNLFSHGGRLFAVSVVDSQVRLHVLGPELNAATHAARIRHLLARQARGTAPRAAPMFEHGARRAAEELQAQLLSPVLPALEQGRPLVVIPTGRLHVLPWAALPACRGRSVTASPSLRCWMRGAVDARAADPAGAPVWIGGPGLAHADREVRALHAAGGGRLLVGANATAERVLATVDGAGVVHIAAHGRFRDDQPLLSCVDLADGPLYAYDLDQLHRGPTTVVLSACDVGRSVISRGDQLTGLAVTLLGRGTATVIASVVPVPDERTVDVMMSLHRSLREGAAPAAALASAQAEHGEAGFVCLGYGGAPMR</sequence>
<proteinExistence type="predicted"/>
<evidence type="ECO:0000259" key="1">
    <source>
        <dbReference type="Pfam" id="PF12770"/>
    </source>
</evidence>
<dbReference type="SUPFAM" id="SSF48452">
    <property type="entry name" value="TPR-like"/>
    <property type="match status" value="1"/>
</dbReference>
<dbReference type="RefSeq" id="WP_229680215.1">
    <property type="nucleotide sequence ID" value="NZ_BMMT01000011.1"/>
</dbReference>
<dbReference type="InterPro" id="IPR024983">
    <property type="entry name" value="CHAT_dom"/>
</dbReference>
<comment type="caution">
    <text evidence="2">The sequence shown here is derived from an EMBL/GenBank/DDBJ whole genome shotgun (WGS) entry which is preliminary data.</text>
</comment>
<name>A0A917K001_9PSEU</name>
<dbReference type="Gene3D" id="1.25.40.10">
    <property type="entry name" value="Tetratricopeptide repeat domain"/>
    <property type="match status" value="1"/>
</dbReference>
<organism evidence="2 3">
    <name type="scientific">Saccharopolyspora thermophila</name>
    <dbReference type="NCBI Taxonomy" id="89367"/>
    <lineage>
        <taxon>Bacteria</taxon>
        <taxon>Bacillati</taxon>
        <taxon>Actinomycetota</taxon>
        <taxon>Actinomycetes</taxon>
        <taxon>Pseudonocardiales</taxon>
        <taxon>Pseudonocardiaceae</taxon>
        <taxon>Saccharopolyspora</taxon>
    </lineage>
</organism>
<feature type="domain" description="CHAT" evidence="1">
    <location>
        <begin position="627"/>
        <end position="857"/>
    </location>
</feature>
<evidence type="ECO:0000313" key="2">
    <source>
        <dbReference type="EMBL" id="GGI92709.1"/>
    </source>
</evidence>
<dbReference type="AlphaFoldDB" id="A0A917K001"/>
<gene>
    <name evidence="2" type="ORF">GCM10011581_32370</name>
</gene>
<protein>
    <submittedName>
        <fullName evidence="2">CHAT domain-containing protein</fullName>
    </submittedName>
</protein>
<dbReference type="Pfam" id="PF12770">
    <property type="entry name" value="CHAT"/>
    <property type="match status" value="1"/>
</dbReference>
<dbReference type="EMBL" id="BMMT01000011">
    <property type="protein sequence ID" value="GGI92709.1"/>
    <property type="molecule type" value="Genomic_DNA"/>
</dbReference>
<dbReference type="Proteomes" id="UP000597989">
    <property type="component" value="Unassembled WGS sequence"/>
</dbReference>
<dbReference type="InterPro" id="IPR011990">
    <property type="entry name" value="TPR-like_helical_dom_sf"/>
</dbReference>
<reference evidence="2 3" key="1">
    <citation type="journal article" date="2014" name="Int. J. Syst. Evol. Microbiol.">
        <title>Complete genome sequence of Corynebacterium casei LMG S-19264T (=DSM 44701T), isolated from a smear-ripened cheese.</title>
        <authorList>
            <consortium name="US DOE Joint Genome Institute (JGI-PGF)"/>
            <person name="Walter F."/>
            <person name="Albersmeier A."/>
            <person name="Kalinowski J."/>
            <person name="Ruckert C."/>
        </authorList>
    </citation>
    <scope>NUCLEOTIDE SEQUENCE [LARGE SCALE GENOMIC DNA]</scope>
    <source>
        <strain evidence="2 3">CGMCC 4.7206</strain>
    </source>
</reference>
<evidence type="ECO:0000313" key="3">
    <source>
        <dbReference type="Proteomes" id="UP000597989"/>
    </source>
</evidence>